<dbReference type="AlphaFoldDB" id="A0A1E7ZDP6"/>
<dbReference type="OrthoDB" id="6387407at2"/>
<gene>
    <name evidence="2" type="ORF">BFC18_07505</name>
</gene>
<dbReference type="RefSeq" id="WP_070124443.1">
    <property type="nucleotide sequence ID" value="NZ_MDHN01000013.1"/>
</dbReference>
<proteinExistence type="predicted"/>
<dbReference type="STRING" id="1656094.BFC18_07505"/>
<keyword evidence="1" id="KW-1133">Transmembrane helix</keyword>
<feature type="transmembrane region" description="Helical" evidence="1">
    <location>
        <begin position="20"/>
        <end position="40"/>
    </location>
</feature>
<keyword evidence="1" id="KW-0812">Transmembrane</keyword>
<feature type="transmembrane region" description="Helical" evidence="1">
    <location>
        <begin position="46"/>
        <end position="68"/>
    </location>
</feature>
<keyword evidence="3" id="KW-1185">Reference proteome</keyword>
<organism evidence="2 3">
    <name type="scientific">Alteromonas confluentis</name>
    <dbReference type="NCBI Taxonomy" id="1656094"/>
    <lineage>
        <taxon>Bacteria</taxon>
        <taxon>Pseudomonadati</taxon>
        <taxon>Pseudomonadota</taxon>
        <taxon>Gammaproteobacteria</taxon>
        <taxon>Alteromonadales</taxon>
        <taxon>Alteromonadaceae</taxon>
        <taxon>Alteromonas/Salinimonas group</taxon>
        <taxon>Alteromonas</taxon>
    </lineage>
</organism>
<feature type="transmembrane region" description="Helical" evidence="1">
    <location>
        <begin position="80"/>
        <end position="105"/>
    </location>
</feature>
<reference evidence="2 3" key="1">
    <citation type="submission" date="2016-08" db="EMBL/GenBank/DDBJ databases">
        <authorList>
            <person name="Seilhamer J.J."/>
        </authorList>
    </citation>
    <scope>NUCLEOTIDE SEQUENCE [LARGE SCALE GENOMIC DNA]</scope>
    <source>
        <strain evidence="2 3">KCTC 42603</strain>
    </source>
</reference>
<name>A0A1E7ZDP6_9ALTE</name>
<keyword evidence="1" id="KW-0472">Membrane</keyword>
<dbReference type="EMBL" id="MDHN01000013">
    <property type="protein sequence ID" value="OFC71572.1"/>
    <property type="molecule type" value="Genomic_DNA"/>
</dbReference>
<dbReference type="Proteomes" id="UP000175691">
    <property type="component" value="Unassembled WGS sequence"/>
</dbReference>
<evidence type="ECO:0000313" key="3">
    <source>
        <dbReference type="Proteomes" id="UP000175691"/>
    </source>
</evidence>
<evidence type="ECO:0000256" key="1">
    <source>
        <dbReference type="SAM" id="Phobius"/>
    </source>
</evidence>
<feature type="transmembrane region" description="Helical" evidence="1">
    <location>
        <begin position="412"/>
        <end position="431"/>
    </location>
</feature>
<evidence type="ECO:0000313" key="2">
    <source>
        <dbReference type="EMBL" id="OFC71572.1"/>
    </source>
</evidence>
<feature type="transmembrane region" description="Helical" evidence="1">
    <location>
        <begin position="322"/>
        <end position="346"/>
    </location>
</feature>
<sequence>MNSSFSSADKGFRKWAGPVVLVLILTGALFWIITSFFGVGKSYSHFLLILGVSISIACAISLFTAELIVSDDDPNRERRIARGVLVIGYMFLIAIACLAFALMFIDYDKTKNENTIPAFLPMLVYGCEYQAPAEPKQSETKENENSAELKAVLRVTIPANLKYCGQTEPQRMLVIGGIKTQCSLTNNCSVVDAPEIAKAEKAITPTDSETPINAMPGANDFYHDQKNCSADIDSLLSKDDPNPCASAELLKRLDSRIKKAGKVADDNNTIRTYALSANPGDESDFKNIAKLIKLQSLVEARIEQKKALDAHYVIDNHVTGNLIIGGIIVPAYFIFCALIGAMIAMARKLPEFQARLKRTEEDTSEKVFRGDSYAPIGYCELPELVLFQIIQVASAPILAVIAYGYLNDDFESQFTGISIAFAAGFSSEWILMMVRSISDRLGGAKPKTVPYRTVTPEAKAAAFIDLKSGRAYVSDTIILIKPVGLHKIGDKFVLTNITGQELTVREKAGVATIIRSADFFDIELEQPKYVSMDDDENNAVG</sequence>
<accession>A0A1E7ZDP6</accession>
<protein>
    <submittedName>
        <fullName evidence="2">Uncharacterized protein</fullName>
    </submittedName>
</protein>
<feature type="transmembrane region" description="Helical" evidence="1">
    <location>
        <begin position="384"/>
        <end position="406"/>
    </location>
</feature>
<comment type="caution">
    <text evidence="2">The sequence shown here is derived from an EMBL/GenBank/DDBJ whole genome shotgun (WGS) entry which is preliminary data.</text>
</comment>